<accession>A0A5C6EEF9</accession>
<keyword evidence="3" id="KW-1185">Reference proteome</keyword>
<feature type="domain" description="Alginate lyase 2" evidence="1">
    <location>
        <begin position="31"/>
        <end position="241"/>
    </location>
</feature>
<evidence type="ECO:0000313" key="2">
    <source>
        <dbReference type="EMBL" id="TWU46111.1"/>
    </source>
</evidence>
<evidence type="ECO:0000259" key="1">
    <source>
        <dbReference type="Pfam" id="PF08787"/>
    </source>
</evidence>
<dbReference type="Gene3D" id="2.60.120.200">
    <property type="match status" value="1"/>
</dbReference>
<proteinExistence type="predicted"/>
<name>A0A5C6EEF9_9BACT</name>
<dbReference type="Proteomes" id="UP000318288">
    <property type="component" value="Unassembled WGS sequence"/>
</dbReference>
<dbReference type="EC" id="4.2.2.3" evidence="2"/>
<dbReference type="OrthoDB" id="273319at2"/>
<dbReference type="Pfam" id="PF08787">
    <property type="entry name" value="Alginate_lyase2"/>
    <property type="match status" value="1"/>
</dbReference>
<protein>
    <submittedName>
        <fullName evidence="2">Alginate lyase</fullName>
        <ecNumber evidence="2">4.2.2.3</ecNumber>
    </submittedName>
</protein>
<comment type="caution">
    <text evidence="2">The sequence shown here is derived from an EMBL/GenBank/DDBJ whole genome shotgun (WGS) entry which is preliminary data.</text>
</comment>
<evidence type="ECO:0000313" key="3">
    <source>
        <dbReference type="Proteomes" id="UP000318288"/>
    </source>
</evidence>
<dbReference type="RefSeq" id="WP_146461791.1">
    <property type="nucleotide sequence ID" value="NZ_SJPW01000008.1"/>
</dbReference>
<sequence>MRFFLLLTLSFLSFQGLSHTDLYAQVPASVLDLSHFKLTLPTDQQKSGKADEIDGEELQTYVNDRLFFVDPDGDGVVFRATCGGATTKGSSYPRCELREMKNGEGERAEWSSGDAGTHEMTLKLKITKTPPVKKHVVCAQIHDAEDDVLMVRLEGEKLFVERNKSEEVMLDRKYKLGTMFDLKIQAGQGNISVWYNGKQAMNWKHSTDGCYFKAGCYTQSSEKKGDKAESFGEVVIKQLQIRYADQ</sequence>
<dbReference type="SUPFAM" id="SSF49899">
    <property type="entry name" value="Concanavalin A-like lectins/glucanases"/>
    <property type="match status" value="1"/>
</dbReference>
<dbReference type="GO" id="GO:0045135">
    <property type="term" value="F:poly(beta-D-mannuronate) lyase activity"/>
    <property type="evidence" value="ECO:0007669"/>
    <property type="project" value="UniProtKB-EC"/>
</dbReference>
<dbReference type="AlphaFoldDB" id="A0A5C6EEF9"/>
<gene>
    <name evidence="2" type="primary">alyA</name>
    <name evidence="2" type="ORF">Poly51_55060</name>
</gene>
<dbReference type="InterPro" id="IPR014895">
    <property type="entry name" value="Alginate_lyase_2"/>
</dbReference>
<organism evidence="2 3">
    <name type="scientific">Rubripirellula tenax</name>
    <dbReference type="NCBI Taxonomy" id="2528015"/>
    <lineage>
        <taxon>Bacteria</taxon>
        <taxon>Pseudomonadati</taxon>
        <taxon>Planctomycetota</taxon>
        <taxon>Planctomycetia</taxon>
        <taxon>Pirellulales</taxon>
        <taxon>Pirellulaceae</taxon>
        <taxon>Rubripirellula</taxon>
    </lineage>
</organism>
<reference evidence="2 3" key="1">
    <citation type="submission" date="2019-02" db="EMBL/GenBank/DDBJ databases">
        <title>Deep-cultivation of Planctomycetes and their phenomic and genomic characterization uncovers novel biology.</title>
        <authorList>
            <person name="Wiegand S."/>
            <person name="Jogler M."/>
            <person name="Boedeker C."/>
            <person name="Pinto D."/>
            <person name="Vollmers J."/>
            <person name="Rivas-Marin E."/>
            <person name="Kohn T."/>
            <person name="Peeters S.H."/>
            <person name="Heuer A."/>
            <person name="Rast P."/>
            <person name="Oberbeckmann S."/>
            <person name="Bunk B."/>
            <person name="Jeske O."/>
            <person name="Meyerdierks A."/>
            <person name="Storesund J.E."/>
            <person name="Kallscheuer N."/>
            <person name="Luecker S."/>
            <person name="Lage O.M."/>
            <person name="Pohl T."/>
            <person name="Merkel B.J."/>
            <person name="Hornburger P."/>
            <person name="Mueller R.-W."/>
            <person name="Bruemmer F."/>
            <person name="Labrenz M."/>
            <person name="Spormann A.M."/>
            <person name="Op Den Camp H."/>
            <person name="Overmann J."/>
            <person name="Amann R."/>
            <person name="Jetten M.S.M."/>
            <person name="Mascher T."/>
            <person name="Medema M.H."/>
            <person name="Devos D.P."/>
            <person name="Kaster A.-K."/>
            <person name="Ovreas L."/>
            <person name="Rohde M."/>
            <person name="Galperin M.Y."/>
            <person name="Jogler C."/>
        </authorList>
    </citation>
    <scope>NUCLEOTIDE SEQUENCE [LARGE SCALE GENOMIC DNA]</scope>
    <source>
        <strain evidence="2 3">Poly51</strain>
    </source>
</reference>
<dbReference type="EMBL" id="SJPW01000008">
    <property type="protein sequence ID" value="TWU46111.1"/>
    <property type="molecule type" value="Genomic_DNA"/>
</dbReference>
<keyword evidence="2" id="KW-0456">Lyase</keyword>
<dbReference type="InterPro" id="IPR013320">
    <property type="entry name" value="ConA-like_dom_sf"/>
</dbReference>